<evidence type="ECO:0000256" key="8">
    <source>
        <dbReference type="ARBA" id="ARBA00023242"/>
    </source>
</evidence>
<keyword evidence="6" id="KW-0238">DNA-binding</keyword>
<feature type="domain" description="C2H2-type" evidence="11">
    <location>
        <begin position="1035"/>
        <end position="1063"/>
    </location>
</feature>
<dbReference type="GO" id="GO:0008270">
    <property type="term" value="F:zinc ion binding"/>
    <property type="evidence" value="ECO:0007669"/>
    <property type="project" value="UniProtKB-KW"/>
</dbReference>
<sequence length="1235" mass="132111">MHMQCKRAEGNGQSENAYQELDEITHQPTAVSIKAVVSFENVVMRECDLEEDDDRLHIVEDVEDQEDEDDDGRSGINDGQSETADGGGELSPSQPAEMAPLVRRRGRRRKGSFNSDEKDHADHEDVKDQSDGLGLENLLLSQVEQAVPSEETQAGPHEAEKELDAVEAEGEDEEAMGGGSPGATAPVEGTLAEFLQRHDTAIIYPEDPDEVSGGMPGTPETGVRDDNGTPDAFAGLLACPYCNRGYKRLSSLREHIRYRHERAINDTAGGLADSHKQQRAQSQSQSTGNRKFKCTECGKAFKYKHHLKEHFRIHSGEKPYECPNCKKRFSHSGSYSSHISSKKCIGALPANGRTHGGRAGASAQASAACLSPSGSPAACSSPPSEGARLVSTASAVTAAGGADLHRGVQVKAEPVDYPNGDYRAMVVMASRGLSGLVPFLNGGIRAAHCLGVPPYVATATASGAKSGARKTPEAAYDPSLEKRNGDFRGSNGSGEVFKREHCSTTAASPPHISGGGSAAVVAKGAEGPARMEEDHENCTQSDAEETGRMAVKIKTEAAEPEDHQHKASEMESHLPVTRERPCYACQFCSESFAGPIPLHQHERYLCKMNEEIKAVLQPSPPHSTCPTPKKKTKNSITSHTAGKALVGGCHVPTIDDQLALLKSYLYARNIEPSPEELIKISLAMSLPGDLLRQWMDKKGPVTDAVPSYCTSGSSPSYNIQEASQSHSPARQGVGSRGSSPLQRSGMFLPSSDGIPAPTAPTSSPHGGSACVRNGHPNGLTNGLQDQCEPLDLSVPKLSQVKRRGKESPPSHRLGGHGGEEQPLNLTTGTGVSKSVLNSFHSAKASPTHSIDDLPENKPVISVASVASYAPGGQVFTGFPPPLGLMPTLHMGFPGLGHYGGMDTGSFLPRIPPYGGLAEAASLTDGQDRRGLQRRHLTQADSPEEGMGSPLGSDEVTDSESGLSVRKRQKKGESAPGGSYSCDLCDKTFHKSSSLLRHKYEHTGKRPHQCDVCNKAFKHKHHLIEHSRLHSGEKPYQCDRCGKRFSHSGSYSQHMNHRYSYCRRGEGDRDGEPNIMGLERSIMGEEPSVLGEEQGMLGEELGILGAQGGASVVEDADKGAVGQEETMMEEEGGEEGSATENGSKCSQEEAWGEEEEQCTKVNDYERQGFEDAADEEAEEKCSDAAAEEGRASNEDEEMELSGELDGGTTQVGQTQIKCEDDDDDDEDASSSLGASR</sequence>
<feature type="compositionally biased region" description="Polar residues" evidence="10">
    <location>
        <begin position="712"/>
        <end position="728"/>
    </location>
</feature>
<dbReference type="FunFam" id="3.30.160.60:FF:000744">
    <property type="entry name" value="zinc finger E-box-binding homeobox 1"/>
    <property type="match status" value="1"/>
</dbReference>
<dbReference type="FunFam" id="3.30.160.60:FF:000013">
    <property type="entry name" value="Putative zinc finger E-box-binding homeobox 2"/>
    <property type="match status" value="2"/>
</dbReference>
<gene>
    <name evidence="13" type="primary">LOC116940850</name>
</gene>
<evidence type="ECO:0000256" key="5">
    <source>
        <dbReference type="ARBA" id="ARBA00022833"/>
    </source>
</evidence>
<feature type="region of interest" description="Disordered" evidence="10">
    <location>
        <begin position="167"/>
        <end position="186"/>
    </location>
</feature>
<feature type="region of interest" description="Disordered" evidence="10">
    <location>
        <begin position="50"/>
        <end position="131"/>
    </location>
</feature>
<dbReference type="FunFam" id="3.30.160.60:FF:000145">
    <property type="entry name" value="Zinc finger protein 574"/>
    <property type="match status" value="1"/>
</dbReference>
<feature type="domain" description="C2H2-type" evidence="11">
    <location>
        <begin position="237"/>
        <end position="260"/>
    </location>
</feature>
<feature type="compositionally biased region" description="Basic and acidic residues" evidence="10">
    <location>
        <begin position="1178"/>
        <end position="1192"/>
    </location>
</feature>
<dbReference type="Proteomes" id="UP001318040">
    <property type="component" value="Chromosome 10"/>
</dbReference>
<dbReference type="GO" id="GO:0000122">
    <property type="term" value="P:negative regulation of transcription by RNA polymerase II"/>
    <property type="evidence" value="ECO:0007669"/>
    <property type="project" value="UniProtKB-ARBA"/>
</dbReference>
<keyword evidence="7" id="KW-0371">Homeobox</keyword>
<dbReference type="PROSITE" id="PS50157">
    <property type="entry name" value="ZINC_FINGER_C2H2_2"/>
    <property type="match status" value="5"/>
</dbReference>
<feature type="region of interest" description="Disordered" evidence="10">
    <location>
        <begin position="922"/>
        <end position="978"/>
    </location>
</feature>
<feature type="domain" description="C2H2-type" evidence="11">
    <location>
        <begin position="1007"/>
        <end position="1034"/>
    </location>
</feature>
<feature type="compositionally biased region" description="Basic residues" evidence="10">
    <location>
        <begin position="102"/>
        <end position="111"/>
    </location>
</feature>
<dbReference type="Pfam" id="PF00096">
    <property type="entry name" value="zf-C2H2"/>
    <property type="match status" value="4"/>
</dbReference>
<feature type="region of interest" description="Disordered" evidence="10">
    <location>
        <begin position="1123"/>
        <end position="1235"/>
    </location>
</feature>
<dbReference type="SMART" id="SM00355">
    <property type="entry name" value="ZnF_C2H2"/>
    <property type="match status" value="7"/>
</dbReference>
<dbReference type="FunFam" id="3.30.160.60:FF:000082">
    <property type="entry name" value="Putative zinc finger E-box-binding homeobox 2"/>
    <property type="match status" value="1"/>
</dbReference>
<dbReference type="GO" id="GO:0005634">
    <property type="term" value="C:nucleus"/>
    <property type="evidence" value="ECO:0007669"/>
    <property type="project" value="UniProtKB-SubCell"/>
</dbReference>
<dbReference type="PROSITE" id="PS00028">
    <property type="entry name" value="ZINC_FINGER_C2H2_1"/>
    <property type="match status" value="4"/>
</dbReference>
<feature type="compositionally biased region" description="Acidic residues" evidence="10">
    <location>
        <begin position="61"/>
        <end position="71"/>
    </location>
</feature>
<feature type="compositionally biased region" description="Polar residues" evidence="10">
    <location>
        <begin position="279"/>
        <end position="288"/>
    </location>
</feature>
<dbReference type="AlphaFoldDB" id="A0AAJ7WR84"/>
<dbReference type="Gene3D" id="3.30.160.60">
    <property type="entry name" value="Classic Zinc Finger"/>
    <property type="match status" value="5"/>
</dbReference>
<evidence type="ECO:0000313" key="13">
    <source>
        <dbReference type="RefSeq" id="XP_032807005.1"/>
    </source>
</evidence>
<feature type="region of interest" description="Disordered" evidence="10">
    <location>
        <begin position="460"/>
        <end position="546"/>
    </location>
</feature>
<dbReference type="KEGG" id="pmrn:116940850"/>
<dbReference type="Gene3D" id="1.10.10.60">
    <property type="entry name" value="Homeodomain-like"/>
    <property type="match status" value="1"/>
</dbReference>
<evidence type="ECO:0000256" key="6">
    <source>
        <dbReference type="ARBA" id="ARBA00023125"/>
    </source>
</evidence>
<dbReference type="PANTHER" id="PTHR24391:SF27">
    <property type="entry name" value="ZINC FINGER PROTEIN 1"/>
    <property type="match status" value="1"/>
</dbReference>
<evidence type="ECO:0000313" key="12">
    <source>
        <dbReference type="Proteomes" id="UP001318040"/>
    </source>
</evidence>
<evidence type="ECO:0000256" key="4">
    <source>
        <dbReference type="ARBA" id="ARBA00022771"/>
    </source>
</evidence>
<evidence type="ECO:0000256" key="3">
    <source>
        <dbReference type="ARBA" id="ARBA00022737"/>
    </source>
</evidence>
<evidence type="ECO:0000259" key="11">
    <source>
        <dbReference type="PROSITE" id="PS50157"/>
    </source>
</evidence>
<feature type="region of interest" description="Disordered" evidence="10">
    <location>
        <begin position="712"/>
        <end position="826"/>
    </location>
</feature>
<feature type="compositionally biased region" description="Basic and acidic residues" evidence="10">
    <location>
        <begin position="115"/>
        <end position="130"/>
    </location>
</feature>
<evidence type="ECO:0000256" key="2">
    <source>
        <dbReference type="ARBA" id="ARBA00022723"/>
    </source>
</evidence>
<dbReference type="GO" id="GO:0000981">
    <property type="term" value="F:DNA-binding transcription factor activity, RNA polymerase II-specific"/>
    <property type="evidence" value="ECO:0007669"/>
    <property type="project" value="TreeGrafter"/>
</dbReference>
<dbReference type="InterPro" id="IPR036236">
    <property type="entry name" value="Znf_C2H2_sf"/>
</dbReference>
<evidence type="ECO:0000256" key="10">
    <source>
        <dbReference type="SAM" id="MobiDB-lite"/>
    </source>
</evidence>
<evidence type="ECO:0000256" key="7">
    <source>
        <dbReference type="ARBA" id="ARBA00023155"/>
    </source>
</evidence>
<feature type="region of interest" description="Disordered" evidence="10">
    <location>
        <begin position="205"/>
        <end position="225"/>
    </location>
</feature>
<feature type="region of interest" description="Disordered" evidence="10">
    <location>
        <begin position="268"/>
        <end position="288"/>
    </location>
</feature>
<evidence type="ECO:0000256" key="1">
    <source>
        <dbReference type="ARBA" id="ARBA00004123"/>
    </source>
</evidence>
<organism evidence="12 13">
    <name type="scientific">Petromyzon marinus</name>
    <name type="common">Sea lamprey</name>
    <dbReference type="NCBI Taxonomy" id="7757"/>
    <lineage>
        <taxon>Eukaryota</taxon>
        <taxon>Metazoa</taxon>
        <taxon>Chordata</taxon>
        <taxon>Craniata</taxon>
        <taxon>Vertebrata</taxon>
        <taxon>Cyclostomata</taxon>
        <taxon>Hyperoartia</taxon>
        <taxon>Petromyzontiformes</taxon>
        <taxon>Petromyzontidae</taxon>
        <taxon>Petromyzon</taxon>
    </lineage>
</organism>
<keyword evidence="2" id="KW-0479">Metal-binding</keyword>
<protein>
    <submittedName>
        <fullName evidence="13">Zinc finger E-box-binding homeobox 2-like isoform X1</fullName>
    </submittedName>
</protein>
<feature type="domain" description="C2H2-type" evidence="11">
    <location>
        <begin position="979"/>
        <end position="1006"/>
    </location>
</feature>
<proteinExistence type="predicted"/>
<name>A0AAJ7WR84_PETMA</name>
<dbReference type="PANTHER" id="PTHR24391">
    <property type="entry name" value="HISTONE H4 TRANSCRIPTION FACTOR-RELATED"/>
    <property type="match status" value="1"/>
</dbReference>
<dbReference type="InterPro" id="IPR013087">
    <property type="entry name" value="Znf_C2H2_type"/>
</dbReference>
<feature type="domain" description="C2H2-type" evidence="11">
    <location>
        <begin position="292"/>
        <end position="319"/>
    </location>
</feature>
<keyword evidence="4 9" id="KW-0863">Zinc-finger</keyword>
<keyword evidence="12" id="KW-1185">Reference proteome</keyword>
<dbReference type="GeneID" id="116940850"/>
<keyword evidence="3" id="KW-0677">Repeat</keyword>
<feature type="compositionally biased region" description="Acidic residues" evidence="10">
    <location>
        <begin position="1218"/>
        <end position="1227"/>
    </location>
</feature>
<evidence type="ECO:0000256" key="9">
    <source>
        <dbReference type="PROSITE-ProRule" id="PRU00042"/>
    </source>
</evidence>
<dbReference type="InterPro" id="IPR051574">
    <property type="entry name" value="ZnF_E-box_Homeobox"/>
</dbReference>
<keyword evidence="5" id="KW-0862">Zinc</keyword>
<comment type="subcellular location">
    <subcellularLocation>
        <location evidence="1">Nucleus</location>
    </subcellularLocation>
</comment>
<feature type="compositionally biased region" description="Polar residues" evidence="10">
    <location>
        <begin position="1206"/>
        <end position="1215"/>
    </location>
</feature>
<dbReference type="SUPFAM" id="SSF57667">
    <property type="entry name" value="beta-beta-alpha zinc fingers"/>
    <property type="match status" value="3"/>
</dbReference>
<keyword evidence="8" id="KW-0539">Nucleus</keyword>
<reference evidence="13" key="1">
    <citation type="submission" date="2025-08" db="UniProtKB">
        <authorList>
            <consortium name="RefSeq"/>
        </authorList>
    </citation>
    <scope>IDENTIFICATION</scope>
    <source>
        <tissue evidence="13">Sperm</tissue>
    </source>
</reference>
<dbReference type="RefSeq" id="XP_032807005.1">
    <property type="nucleotide sequence ID" value="XM_032951114.1"/>
</dbReference>
<dbReference type="GO" id="GO:0000978">
    <property type="term" value="F:RNA polymerase II cis-regulatory region sequence-specific DNA binding"/>
    <property type="evidence" value="ECO:0007669"/>
    <property type="project" value="TreeGrafter"/>
</dbReference>
<accession>A0AAJ7WR84</accession>